<proteinExistence type="predicted"/>
<feature type="compositionally biased region" description="Polar residues" evidence="1">
    <location>
        <begin position="211"/>
        <end position="225"/>
    </location>
</feature>
<sequence length="225" mass="24988">MSANLKQLCKTLQKPKVQKWMTYIGLFLINLPGGVAIYYGNLLTYTASYLRLRVSEDVTHYIPVMITVWALLFSVALIFSKKVSSRCGTPLTMLLGIVTYDFSTLLGLWTVQHSVLAQTFTQGVMSGTGLVWCIRNIWLSEKCQIISPDNQTMASFADVKQIYKEEKNCILKTTPLTQAAVNPSRLQLQNVQHACTSPPSTVYMSYKPPVQTATSQASSDPSPPP</sequence>
<feature type="transmembrane region" description="Helical" evidence="2">
    <location>
        <begin position="91"/>
        <end position="109"/>
    </location>
</feature>
<organism evidence="3 4">
    <name type="scientific">Aplysia californica</name>
    <name type="common">California sea hare</name>
    <dbReference type="NCBI Taxonomy" id="6500"/>
    <lineage>
        <taxon>Eukaryota</taxon>
        <taxon>Metazoa</taxon>
        <taxon>Spiralia</taxon>
        <taxon>Lophotrochozoa</taxon>
        <taxon>Mollusca</taxon>
        <taxon>Gastropoda</taxon>
        <taxon>Heterobranchia</taxon>
        <taxon>Euthyneura</taxon>
        <taxon>Tectipleura</taxon>
        <taxon>Aplysiida</taxon>
        <taxon>Aplysioidea</taxon>
        <taxon>Aplysiidae</taxon>
        <taxon>Aplysia</taxon>
    </lineage>
</organism>
<keyword evidence="2" id="KW-1133">Transmembrane helix</keyword>
<keyword evidence="2" id="KW-0812">Transmembrane</keyword>
<keyword evidence="3" id="KW-1185">Reference proteome</keyword>
<reference evidence="4" key="1">
    <citation type="submission" date="2025-08" db="UniProtKB">
        <authorList>
            <consortium name="RefSeq"/>
        </authorList>
    </citation>
    <scope>IDENTIFICATION</scope>
</reference>
<protein>
    <submittedName>
        <fullName evidence="4">Uncharacterized protein LOC118477403</fullName>
    </submittedName>
</protein>
<dbReference type="GeneID" id="118477403"/>
<evidence type="ECO:0000313" key="3">
    <source>
        <dbReference type="Proteomes" id="UP000694888"/>
    </source>
</evidence>
<dbReference type="Proteomes" id="UP000694888">
    <property type="component" value="Unplaced"/>
</dbReference>
<name>A0ABM1VQK6_APLCA</name>
<dbReference type="RefSeq" id="XP_035824698.1">
    <property type="nucleotide sequence ID" value="XM_035968805.1"/>
</dbReference>
<accession>A0ABM1VQK6</accession>
<feature type="region of interest" description="Disordered" evidence="1">
    <location>
        <begin position="206"/>
        <end position="225"/>
    </location>
</feature>
<keyword evidence="2" id="KW-0472">Membrane</keyword>
<evidence type="ECO:0000256" key="2">
    <source>
        <dbReference type="SAM" id="Phobius"/>
    </source>
</evidence>
<gene>
    <name evidence="4" type="primary">LOC118477403</name>
</gene>
<feature type="transmembrane region" description="Helical" evidence="2">
    <location>
        <begin position="60"/>
        <end position="79"/>
    </location>
</feature>
<evidence type="ECO:0000313" key="4">
    <source>
        <dbReference type="RefSeq" id="XP_035824698.1"/>
    </source>
</evidence>
<feature type="transmembrane region" description="Helical" evidence="2">
    <location>
        <begin position="20"/>
        <end position="40"/>
    </location>
</feature>
<evidence type="ECO:0000256" key="1">
    <source>
        <dbReference type="SAM" id="MobiDB-lite"/>
    </source>
</evidence>